<name>A0A0F9W5I4_9ZZZZ</name>
<dbReference type="AlphaFoldDB" id="A0A0F9W5I4"/>
<dbReference type="EMBL" id="LAZR01000002">
    <property type="protein sequence ID" value="KKO11595.1"/>
    <property type="molecule type" value="Genomic_DNA"/>
</dbReference>
<comment type="caution">
    <text evidence="1">The sequence shown here is derived from an EMBL/GenBank/DDBJ whole genome shotgun (WGS) entry which is preliminary data.</text>
</comment>
<dbReference type="Gene3D" id="3.40.50.300">
    <property type="entry name" value="P-loop containing nucleotide triphosphate hydrolases"/>
    <property type="match status" value="1"/>
</dbReference>
<gene>
    <name evidence="1" type="ORF">LCGC14_0010890</name>
</gene>
<reference evidence="1" key="1">
    <citation type="journal article" date="2015" name="Nature">
        <title>Complex archaea that bridge the gap between prokaryotes and eukaryotes.</title>
        <authorList>
            <person name="Spang A."/>
            <person name="Saw J.H."/>
            <person name="Jorgensen S.L."/>
            <person name="Zaremba-Niedzwiedzka K."/>
            <person name="Martijn J."/>
            <person name="Lind A.E."/>
            <person name="van Eijk R."/>
            <person name="Schleper C."/>
            <person name="Guy L."/>
            <person name="Ettema T.J."/>
        </authorList>
    </citation>
    <scope>NUCLEOTIDE SEQUENCE</scope>
</reference>
<proteinExistence type="predicted"/>
<dbReference type="SUPFAM" id="SSF52540">
    <property type="entry name" value="P-loop containing nucleoside triphosphate hydrolases"/>
    <property type="match status" value="1"/>
</dbReference>
<dbReference type="Pfam" id="PF13481">
    <property type="entry name" value="AAA_25"/>
    <property type="match status" value="1"/>
</dbReference>
<sequence>MDDMPINLNTLVERQFAAPEPTNPFDWMEDFTMSLEEASELSDPEFIIPGLIVAGHLIVVPAPPNGGKTTIFLDLSADMVKRKYQVIYINADISAGDAKGFIETADEAGIKLLLPDMKVGKSMRDIVSNLERMNNTAVDLSKHVFVFDTFKKMCDVINKRSAKSLLGLLRSMTAKGGTVILLAHTNKYNDSDGKPIYEGTGDLRSDVDELIYLIPEKHPDGSMTVSVEPDKTRAQIERMTFRISPDRQVTRLEEFEDVAQRRALRLRMELDQEAIERITEAIEANRIKQCDIIEFCAEHGVSKRKVVACLKHYAGGETPLWKVERGLERNTKFYHLA</sequence>
<dbReference type="InterPro" id="IPR027417">
    <property type="entry name" value="P-loop_NTPase"/>
</dbReference>
<accession>A0A0F9W5I4</accession>
<evidence type="ECO:0000313" key="1">
    <source>
        <dbReference type="EMBL" id="KKO11595.1"/>
    </source>
</evidence>
<organism evidence="1">
    <name type="scientific">marine sediment metagenome</name>
    <dbReference type="NCBI Taxonomy" id="412755"/>
    <lineage>
        <taxon>unclassified sequences</taxon>
        <taxon>metagenomes</taxon>
        <taxon>ecological metagenomes</taxon>
    </lineage>
</organism>
<protein>
    <submittedName>
        <fullName evidence="1">Uncharacterized protein</fullName>
    </submittedName>
</protein>